<evidence type="ECO:0000259" key="1">
    <source>
        <dbReference type="Pfam" id="PF13649"/>
    </source>
</evidence>
<dbReference type="PANTHER" id="PTHR42912">
    <property type="entry name" value="METHYLTRANSFERASE"/>
    <property type="match status" value="1"/>
</dbReference>
<organism evidence="2 3">
    <name type="scientific">Plantactinospora veratri</name>
    <dbReference type="NCBI Taxonomy" id="1436122"/>
    <lineage>
        <taxon>Bacteria</taxon>
        <taxon>Bacillati</taxon>
        <taxon>Actinomycetota</taxon>
        <taxon>Actinomycetes</taxon>
        <taxon>Micromonosporales</taxon>
        <taxon>Micromonosporaceae</taxon>
        <taxon>Plantactinospora</taxon>
    </lineage>
</organism>
<dbReference type="InterPro" id="IPR050508">
    <property type="entry name" value="Methyltransf_Superfamily"/>
</dbReference>
<keyword evidence="2" id="KW-0808">Transferase</keyword>
<gene>
    <name evidence="2" type="ORF">V1634_32805</name>
</gene>
<dbReference type="CDD" id="cd02440">
    <property type="entry name" value="AdoMet_MTases"/>
    <property type="match status" value="1"/>
</dbReference>
<dbReference type="Gene3D" id="3.40.50.150">
    <property type="entry name" value="Vaccinia Virus protein VP39"/>
    <property type="match status" value="1"/>
</dbReference>
<dbReference type="InterPro" id="IPR041698">
    <property type="entry name" value="Methyltransf_25"/>
</dbReference>
<protein>
    <submittedName>
        <fullName evidence="2">Methyltransferase domain-containing protein</fullName>
    </submittedName>
</protein>
<dbReference type="SUPFAM" id="SSF53335">
    <property type="entry name" value="S-adenosyl-L-methionine-dependent methyltransferases"/>
    <property type="match status" value="1"/>
</dbReference>
<keyword evidence="2" id="KW-0489">Methyltransferase</keyword>
<dbReference type="Pfam" id="PF13649">
    <property type="entry name" value="Methyltransf_25"/>
    <property type="match status" value="1"/>
</dbReference>
<sequence length="219" mass="24173">MTEAPFLHATRESYDALSVDHLDLVATELPRMPVDRALLALFAEWVTATGNTVVADVGCGPGRLTKALHELGLEASGVDLSPRMIALARRAYPGLRFEVGSMLALDLPDASLGGLLANYSIIHVPWERRPEVFAEFHRVLAPGGQLMLAFQVGEDRKRYERVDDLTISLDFYRQQPEEVAGLLVEAGFEVRLKAVRAPDSERELTHQGYLLARRPVDAG</sequence>
<dbReference type="EMBL" id="JAZGQL010000036">
    <property type="protein sequence ID" value="MEE6311616.1"/>
    <property type="molecule type" value="Genomic_DNA"/>
</dbReference>
<dbReference type="Proteomes" id="UP001339911">
    <property type="component" value="Unassembled WGS sequence"/>
</dbReference>
<dbReference type="GO" id="GO:0032259">
    <property type="term" value="P:methylation"/>
    <property type="evidence" value="ECO:0007669"/>
    <property type="project" value="UniProtKB-KW"/>
</dbReference>
<proteinExistence type="predicted"/>
<name>A0ABU7SNR5_9ACTN</name>
<dbReference type="InterPro" id="IPR029063">
    <property type="entry name" value="SAM-dependent_MTases_sf"/>
</dbReference>
<accession>A0ABU7SNR5</accession>
<evidence type="ECO:0000313" key="2">
    <source>
        <dbReference type="EMBL" id="MEE6311616.1"/>
    </source>
</evidence>
<evidence type="ECO:0000313" key="3">
    <source>
        <dbReference type="Proteomes" id="UP001339911"/>
    </source>
</evidence>
<comment type="caution">
    <text evidence="2">The sequence shown here is derived from an EMBL/GenBank/DDBJ whole genome shotgun (WGS) entry which is preliminary data.</text>
</comment>
<reference evidence="2 3" key="1">
    <citation type="submission" date="2024-01" db="EMBL/GenBank/DDBJ databases">
        <title>Genome insights into Plantactinospora veratri sp. nov.</title>
        <authorList>
            <person name="Wang L."/>
        </authorList>
    </citation>
    <scope>NUCLEOTIDE SEQUENCE [LARGE SCALE GENOMIC DNA]</scope>
    <source>
        <strain evidence="2 3">NEAU-FHS4</strain>
    </source>
</reference>
<feature type="domain" description="Methyltransferase" evidence="1">
    <location>
        <begin position="54"/>
        <end position="144"/>
    </location>
</feature>
<dbReference type="GO" id="GO:0008168">
    <property type="term" value="F:methyltransferase activity"/>
    <property type="evidence" value="ECO:0007669"/>
    <property type="project" value="UniProtKB-KW"/>
</dbReference>
<keyword evidence="3" id="KW-1185">Reference proteome</keyword>
<dbReference type="RefSeq" id="WP_331211506.1">
    <property type="nucleotide sequence ID" value="NZ_JAZGQL010000036.1"/>
</dbReference>